<evidence type="ECO:0000256" key="2">
    <source>
        <dbReference type="ARBA" id="ARBA00005801"/>
    </source>
</evidence>
<keyword evidence="6 7" id="KW-0472">Membrane</keyword>
<keyword evidence="3" id="KW-1003">Cell membrane</keyword>
<keyword evidence="11" id="KW-1185">Reference proteome</keyword>
<dbReference type="GO" id="GO:0005886">
    <property type="term" value="C:plasma membrane"/>
    <property type="evidence" value="ECO:0007669"/>
    <property type="project" value="UniProtKB-SubCell"/>
</dbReference>
<feature type="domain" description="Prepilin type IV endopeptidase peptidase" evidence="8">
    <location>
        <begin position="120"/>
        <end position="224"/>
    </location>
</feature>
<comment type="subcellular location">
    <subcellularLocation>
        <location evidence="1">Cell membrane</location>
        <topology evidence="1">Multi-pass membrane protein</topology>
    </subcellularLocation>
</comment>
<evidence type="ECO:0000259" key="8">
    <source>
        <dbReference type="Pfam" id="PF01478"/>
    </source>
</evidence>
<evidence type="ECO:0000256" key="3">
    <source>
        <dbReference type="ARBA" id="ARBA00022475"/>
    </source>
</evidence>
<dbReference type="PANTHER" id="PTHR30487">
    <property type="entry name" value="TYPE 4 PREPILIN-LIKE PROTEINS LEADER PEPTIDE-PROCESSING ENZYME"/>
    <property type="match status" value="1"/>
</dbReference>
<dbReference type="Proteomes" id="UP000298058">
    <property type="component" value="Unassembled WGS sequence"/>
</dbReference>
<dbReference type="Pfam" id="PF01478">
    <property type="entry name" value="Peptidase_A24"/>
    <property type="match status" value="1"/>
</dbReference>
<accession>A0A4R9M2F7</accession>
<evidence type="ECO:0000313" key="11">
    <source>
        <dbReference type="Proteomes" id="UP000298058"/>
    </source>
</evidence>
<evidence type="ECO:0000256" key="6">
    <source>
        <dbReference type="ARBA" id="ARBA00023136"/>
    </source>
</evidence>
<dbReference type="RefSeq" id="WP_135759451.1">
    <property type="nucleotide sequence ID" value="NZ_RQHW01000016.1"/>
</dbReference>
<evidence type="ECO:0000256" key="1">
    <source>
        <dbReference type="ARBA" id="ARBA00004651"/>
    </source>
</evidence>
<name>A0A4R9M2F7_9LEPT</name>
<dbReference type="InterPro" id="IPR050882">
    <property type="entry name" value="Prepilin_peptidase/N-MTase"/>
</dbReference>
<dbReference type="EMBL" id="RQHW01000016">
    <property type="protein sequence ID" value="TGN20055.1"/>
    <property type="molecule type" value="Genomic_DNA"/>
</dbReference>
<feature type="transmembrane region" description="Helical" evidence="7">
    <location>
        <begin position="143"/>
        <end position="161"/>
    </location>
</feature>
<organism evidence="10 11">
    <name type="scientific">Leptospira idonii</name>
    <dbReference type="NCBI Taxonomy" id="1193500"/>
    <lineage>
        <taxon>Bacteria</taxon>
        <taxon>Pseudomonadati</taxon>
        <taxon>Spirochaetota</taxon>
        <taxon>Spirochaetia</taxon>
        <taxon>Leptospirales</taxon>
        <taxon>Leptospiraceae</taxon>
        <taxon>Leptospira</taxon>
    </lineage>
</organism>
<keyword evidence="5 7" id="KW-1133">Transmembrane helix</keyword>
<feature type="transmembrane region" description="Helical" evidence="7">
    <location>
        <begin position="167"/>
        <end position="184"/>
    </location>
</feature>
<evidence type="ECO:0000256" key="7">
    <source>
        <dbReference type="SAM" id="Phobius"/>
    </source>
</evidence>
<reference evidence="10" key="1">
    <citation type="journal article" date="2019" name="PLoS Negl. Trop. Dis.">
        <title>Revisiting the worldwide diversity of Leptospira species in the environment.</title>
        <authorList>
            <person name="Vincent A.T."/>
            <person name="Schiettekatte O."/>
            <person name="Bourhy P."/>
            <person name="Veyrier F.J."/>
            <person name="Picardeau M."/>
        </authorList>
    </citation>
    <scope>NUCLEOTIDE SEQUENCE [LARGE SCALE GENOMIC DNA]</scope>
    <source>
        <strain evidence="10">201300427</strain>
    </source>
</reference>
<dbReference type="OrthoDB" id="345277at2"/>
<protein>
    <submittedName>
        <fullName evidence="10">Prepilin peptidase</fullName>
    </submittedName>
</protein>
<evidence type="ECO:0000256" key="4">
    <source>
        <dbReference type="ARBA" id="ARBA00022692"/>
    </source>
</evidence>
<feature type="transmembrane region" description="Helical" evidence="7">
    <location>
        <begin position="237"/>
        <end position="258"/>
    </location>
</feature>
<dbReference type="GO" id="GO:0004190">
    <property type="term" value="F:aspartic-type endopeptidase activity"/>
    <property type="evidence" value="ECO:0007669"/>
    <property type="project" value="InterPro"/>
</dbReference>
<evidence type="ECO:0000313" key="10">
    <source>
        <dbReference type="EMBL" id="TGN20055.1"/>
    </source>
</evidence>
<feature type="domain" description="Prepilin peptidase A24 N-terminal" evidence="9">
    <location>
        <begin position="11"/>
        <end position="107"/>
    </location>
</feature>
<proteinExistence type="inferred from homology"/>
<feature type="transmembrane region" description="Helical" evidence="7">
    <location>
        <begin position="196"/>
        <end position="225"/>
    </location>
</feature>
<dbReference type="Pfam" id="PF06750">
    <property type="entry name" value="A24_N_bact"/>
    <property type="match status" value="1"/>
</dbReference>
<dbReference type="GO" id="GO:0006465">
    <property type="term" value="P:signal peptide processing"/>
    <property type="evidence" value="ECO:0007669"/>
    <property type="project" value="TreeGrafter"/>
</dbReference>
<dbReference type="PANTHER" id="PTHR30487:SF0">
    <property type="entry name" value="PREPILIN LEADER PEPTIDASE_N-METHYLTRANSFERASE-RELATED"/>
    <property type="match status" value="1"/>
</dbReference>
<gene>
    <name evidence="10" type="ORF">EHS15_04985</name>
</gene>
<evidence type="ECO:0000259" key="9">
    <source>
        <dbReference type="Pfam" id="PF06750"/>
    </source>
</evidence>
<dbReference type="AlphaFoldDB" id="A0A4R9M2F7"/>
<comment type="caution">
    <text evidence="10">The sequence shown here is derived from an EMBL/GenBank/DDBJ whole genome shotgun (WGS) entry which is preliminary data.</text>
</comment>
<feature type="transmembrane region" description="Helical" evidence="7">
    <location>
        <begin position="96"/>
        <end position="122"/>
    </location>
</feature>
<keyword evidence="4 7" id="KW-0812">Transmembrane</keyword>
<comment type="similarity">
    <text evidence="2">Belongs to the peptidase A24 family.</text>
</comment>
<sequence>MLILLYSLQFVFGASLGSFYITTAERILLYFYGKKRKEGSFGNRMFSLLIKPSHCNHCEEKIPSYLLLPVVGFFLSKGKCFHCKTKLPWIYPGSEFLFGAITVLSFYATDSVAFSVFFTFFLGHLIISIQTDANYFSLDYENLPFLLIFGSLSNYFITETLPGWEDLYVLIGFAAFYFLLYKLVKQGMGLADVIFAPAFAFIAGHPFWILFLNSSYVLATVVTILSRKKGESLRGKMIPMGVYFSLGIFFTFMAKVLYYRLGIEGVFSDDIE</sequence>
<dbReference type="InterPro" id="IPR000045">
    <property type="entry name" value="Prepilin_IV_endopep_pep"/>
</dbReference>
<dbReference type="InterPro" id="IPR010627">
    <property type="entry name" value="Prepilin_pept_A24_N"/>
</dbReference>
<evidence type="ECO:0000256" key="5">
    <source>
        <dbReference type="ARBA" id="ARBA00022989"/>
    </source>
</evidence>